<comment type="caution">
    <text evidence="1">The sequence shown here is derived from an EMBL/GenBank/DDBJ whole genome shotgun (WGS) entry which is preliminary data.</text>
</comment>
<reference evidence="2" key="1">
    <citation type="journal article" date="2019" name="Int. J. Syst. Evol. Microbiol.">
        <title>The Global Catalogue of Microorganisms (GCM) 10K type strain sequencing project: providing services to taxonomists for standard genome sequencing and annotation.</title>
        <authorList>
            <consortium name="The Broad Institute Genomics Platform"/>
            <consortium name="The Broad Institute Genome Sequencing Center for Infectious Disease"/>
            <person name="Wu L."/>
            <person name="Ma J."/>
        </authorList>
    </citation>
    <scope>NUCLEOTIDE SEQUENCE [LARGE SCALE GENOMIC DNA]</scope>
    <source>
        <strain evidence="2">JCM 32206</strain>
    </source>
</reference>
<accession>A0ABP8NUU8</accession>
<dbReference type="EMBL" id="BAABFB010000010">
    <property type="protein sequence ID" value="GAA4471934.1"/>
    <property type="molecule type" value="Genomic_DNA"/>
</dbReference>
<evidence type="ECO:0000313" key="1">
    <source>
        <dbReference type="EMBL" id="GAA4471934.1"/>
    </source>
</evidence>
<organism evidence="1 2">
    <name type="scientific">Rhodococcus olei</name>
    <dbReference type="NCBI Taxonomy" id="2161675"/>
    <lineage>
        <taxon>Bacteria</taxon>
        <taxon>Bacillati</taxon>
        <taxon>Actinomycetota</taxon>
        <taxon>Actinomycetes</taxon>
        <taxon>Mycobacteriales</taxon>
        <taxon>Nocardiaceae</taxon>
        <taxon>Rhodococcus</taxon>
    </lineage>
</organism>
<name>A0ABP8NUU8_9NOCA</name>
<sequence length="100" mass="11012">MACSCLSWAEYTSALTHYWREAKSDRLISSAREIEDPTERLAFVDIALQPPHASAIRVWAAHDEAVQAIQIEADEERRALTADAFFAAGSATVGMYLLVG</sequence>
<gene>
    <name evidence="1" type="ORF">GCM10023094_03500</name>
</gene>
<protein>
    <submittedName>
        <fullName evidence="1">Uncharacterized protein</fullName>
    </submittedName>
</protein>
<dbReference type="Proteomes" id="UP001501183">
    <property type="component" value="Unassembled WGS sequence"/>
</dbReference>
<keyword evidence="2" id="KW-1185">Reference proteome</keyword>
<proteinExistence type="predicted"/>
<evidence type="ECO:0000313" key="2">
    <source>
        <dbReference type="Proteomes" id="UP001501183"/>
    </source>
</evidence>